<sequence>MEYTQKPKKFSKRDKRTPRDKAKKTPIAQVIILEKPHNIYFNKADHIIWCLENYLKKQTLSSIKRKRLEVVDIIFERPIPNFLQRLSNESSINPDEQNSNKKKKTESSYKLPEIRSQEFIQENIVDSLVTKHEKYLNEELDFIFTEDTYFYFIEEKYKYVFVIDVSDSMFSLDIETGKPLIDIAIETLEKTLNALIQSFTLNSSLYRKTFNFEPAICVSIIAFYGSISKYDYPEFKSYFNSIPDFKTYFNIDGMSEHVLSPCFKTILHSKYISSGKVSELIQSVSLDVKEYSRIIRKAKSHIYESRKKKENSSNIEILLNLDESFYEFPPLYELLEVAKYVLKLLPHLYSPGFMLITDGVIEPSFRTSDSLNSSGWFVNSNVKCSVIQVGSNNGFDPMVSLGNVVNNEFLRFVSEALSGDFFYSTDLPSYVIHGQINFFHEHFLVSRISLSNQLFKNRLRAIQTGLPRIGDIPREWLNTHPERPQRNLNNLATSFPWGEFSVSPDVETVIARYREYQMPVGLGIIIQARMKEGFVLSEIKCRPLAQSSYSNMQANDPHIEKNAVSVGEQIELIFLLRWFPNVTITYSVVSTFFPGNFSKIDSLNDKNALKRLSQRSQSFQNLIKINIRSYKLFTLLFLELSDDDETDNITAKKARTLLLFLNRIHKKDEKLKTLFSSSLLPQPYPSKISTSSLKKHEAKFDSDNESKNFNPQEKRVYKLLSYWVYMKEDWISLLSSFVSIDSIFLSSHLIEASLKNLPYTDLSNIGKDLLNEFIFENYLCGRKKNLSKYKADTGLDIDENVSLAYQFGSYEDSKSEIFERNQHFNLEFFEIGEGNNLSISFLPENMRLYLGFPSFVIAQWRFTTNWSIRITHTIFNGVGDAQMKVFDNIHNVINSFHSKKVVNKITKNQIGTIGILEGGNNANNPLYFSPYSASSEQISYSTDQYNSHILRSPYLYSNVLDSGLPEFNHYDSTQSFYNDEILVPIFKVERPVHLLLNSELDENSRMYKNPFETDNNKRWVEFASVIHSHKDEWEWVYMDVSKEISDLPLEVDNTVGMSDKEKAEHFQTLFRVAAEVSRNRLQNGYTILSASEGALKTLAGSTLVIDPKNLVDPNSAIDFLTLDKPEHIRDGFQISFYSETPNDDETLILSSIKYSVSVNLLKLSVHTELWIEPHFDTIVRFLFEEDVNLMVPITSFLKILKPRRKFELIYPKMMQNAKGKSIFAPISMLTLSRFQLRLLDLPSMLSNFESNSDSPRYLRSNAFHAKVPDVSGASKNHILIKKKSKSFASSSEISFKSSETTDSKKKVIQSSSILVGDNFEFNPNLEAYKAKSNPTNPEIKSLNSIDFDINSESRIASSALSANENNILSLSLNLNRSTTKLEKDISYSTFKSGSKSSSGAPKNFISESGFKAESSDIMEIDDNKSSSQRKSFFADTASSDYKAPTSIKNKSLPIEKINSIPSQNENTKTTEIFSAKTSGVNTPNSYKQCAKPIMKHTYILEKSSFYNYNTSSAINSESEDVNHYLSNELNPLILRHIKTSLLNEELYSNLKKHSNFIPPNKSLLSIHKKILNLDSNQLYLQFPYDIKSLVNYPQVLFRLYLEYSLFKYSDSLVVSDEKFYQLKFAGKIMQQLPKMDPTVRISTASPTYSIDNPLLDKWYVKRLQNQNSFLFISFPNIITTTGGKEFMLSRNKKIENEKKIIIENPVSNNKLNNNYINSINDSNVRDPSIEFYLDTENDESHSETSFSHLQKNTAKYSINNELDSRVIQEATRKNGLGINAGISTPQSISSIKHQNLQCYTLAFECSLGNEELRRQNISPFDIDHSPSFGFDFKIMPISVPKSLTPSTNDNDSSDPLSEPQVAAFSDEFITRNSCTADRFKDQGYAFSGCTSKAKNIPEFSSEAMIELGAIEKLYNKALVQSIFMGLMMGKTFPTDSLKSISESKHLNSCSIKFDITTFLHSFDISNQSKHFNPSNFNINIENARINKLNQFFEKAINVNFSSLNSYESTKIDSISSFECGKIYFCNPEEIKSYESNKLIDFSLDPLFISIGYEVIIKGEVLKSEASIAHKKDQLGEYYIDNGKFPISLIEACKNAGIHWVPSNNDFSNSLDVSVIMHIKCSYFDFHNDDCESNINLENENSSKVYPETSVVDINKLQDGFFNRKFFNSSLKKLKTFPMVQSKSLSILSNSLELYISRETLYNLNCVQNKSFSHLSIAWSIINISKKLEKVGSSKRISSFYTDSFDLHLTDILKGIDQMYEKETINILKDYNTFNTIGEINKWSGDTEYDSKDSPQSKKYSILDLFIEKLLSQNFNPNKLSKIGEIIILEIVEGGIDFSFPKPISKNSQPNHNITISSNNISFSEVSNYGAVPNFNNSFPVEKNYDIFEKNVENVVNNSQKVLTGPEQVWFMLKLDKKNLKLDLSVHIYLDEGLLEKFSILPLIEKTKTYIDQALKFTTTQLLLTQLSNNHISSDLLIEPGFESEFGFYESESESIDCKRKISLNSFKHRKSSFGSGLGGFTDIGAGVIVNFSSFENSQGTTKSQEDPDIISLVGGNVIESLGFYSCAEKFIAAFPIHSRINPNKMLNAIMNSNLGNSRIENKKNMYVFRSNDSIFYARMSVQSLPSFPSFLKKANSSSFSQQHQTSHPAYKNGKIHKSTSNVGANCQQKFANSKKLFESLEVCRDIFSPANSLNADLIISKVNTYYKYNLFISNSLSNLVNENIRERCTDYNKHEQVSALKKIIYFKKITLEDLQCTKLSNLDFLLGNINLYRECLDFFFNHKIRMDNSDLIRHSPNSNKASELVTRSFDNEVLFTKYDKVKNFSSLRSKSIKPKLSLSSSLDSIVNLNTSEPSRLNTRRNIHISTNTLKSAVSNNSINRQIIYANPNKRSSLSLLSTIATPSNNLVPLDLSNIKSKLIGNSRIFCNREFNNDIDYSENFCTKFNEYNYNELMVDKSLIKILKARLNRLETYDTLYSDSSSLNTLPNNVNVNLGLNKTPFRRHTKLNDGILENKELIASENCNRPKTHKRSFSGTVLYKSLAFINGLSKNNFVPTKFNYTGVLTTHPKKETIIPEKKSIIDLSIPVSYEKVVGFGIKKNISSKTIIPIDHKNRSNSTSSRMKKKSPNSDDLNNSSISPGTISNRNYLVLQLYGLDTPPEKMAFSLVEYISDWLRINVVLPELSLHLGRNSRLVQDDLEFIFSKNSKPITIYLPVPEFASQIEYCSTFNSNPAINNFESNSIHMVHKPTVNKKTNSFSNSFSPSSSKILEEKIASKNLFSEFSKSQYRPFSGKTDRNFIHLLKHNINHIIPSFLRHTSESMFQIYGNTVLNNILPCFDNLLTSSFFNTVIEKIKSEQASNINISESNSTRKDSSEHLNNIIKNLINLEQSNANNFINSNIGTEFLYNLVFLYNSMNPLPISDNSDFHIGKGISAIQIVPHLFSSKNSSNACETNNKDIENDLKPKFLKSEILNQLEETQIFLNIIESLIPDVIDYKDRFGLDTDDNSDSENSLNEGLKFKNDKNKNSISGLKSYDLFDGASRLESNMNYLSFTIYSLGHLDKKKLLSKILKIYWCSLCEYAIENELSPTLCKLEHTFEYNSEYNEKEQLNALISFLGRQEIPSIPTKSFDLLSLSKGIIPLLNSINDLIPNIIPISSSKNLQVDPRSYSLGELVYPINAVSFDTNVSIYNKAPNIKMDGDKELLGLKRQYISGDDRSQTEFADPFRSSTSNHETKILDTEPIKMSFTEFDYLKKPIFDSNMCSLRTHTLSYCYPLNKVLSVGYHNAVNPHITSDDNIFSKKGIGFYSSKTKNEDKLLKGQNLSQYADVSHNDGNSFSQKPSLEEVYKLQKPNLPYHNINETEDGTLRFLSLSRHVLFFFSIYQSDLKVVGYNVSSLFWEQFCTQVQEIIFYENNQYINYLRSISIEPPFFKNSLILGDGDFANIFAGYNDFMEDFYFDRYKYESYNLSLLDPISEFRFIGSIIEKSSQDKNSLQEFSLSTSPQLKKGNLIFLNSFGTSLNCGVKKSNFPQIEIPKAIKSQSPQVKVSPLSSTSESLEFINPSEVAEILNNSRVLLSVTEEIIFAEHFHPIEYNVKSINSHFDLIGSILKNFRNEYIKYLKSIGMRVVQVSENQIPTHEMFEILKYPNYVREQVKQESLQLDYDLGRFRPESLRYRSENSNNSKITNSSRYNKISKLSTPMPDSIDYSKLECLGCIRSSSRNYNTINRSDYYSSPKVESVKTNSFSLSLNRKSAFNGNDIKGINFSSNTEKPNIKKIVGKNDCPIYNSCETSNPGSDLSNMQFIPTTPANSFDSKGGDSFLRLFKPFFKHTSYLIIATSRSFLIVELMVNPNSIQVKMSTTIKYLSSLSTHFPGYTIYQLDKKPLKQYSLELSKIKNLLNLKPFIYDFQLRLIIEALKPMYNKAYNLDYQIGGTRKTEDYTENNDESISKPINPSISTGAFTENLQDSILPRADTMYHGYANEYKTTNSRSINPPDAFSQISTFDCIPSQYFNSTGSIESISSKHSNEGPSKTLHRYHNPQTSTNISAIDTLGITVDLEKILSSLSKTPINSIKQSSRNGLSNISHGACFELLPKNISNYNKSLGNIPLKDTNTNYQPHQSITNSFCELTSNSLEKNMEFRIPMNSLCLNSLNFQEYEIFKKIEQNLDDFDNCLPYNISESFLSGSTSNMNSNFLKVVMTSLSCSCDFCIKNYNHGRPPIKKPTLYDNSGPGFKLNSTTSASKKADISSERALSCIPSLSCIGLHAILEVISPDIYPQLEYNTPSISRTKIYDSEYSNFVKNLGEQNNFANSSLNTCFPLPDQSIKPPNISNKNQKSIIAKSKVVSDNESYENNEYRIEVTMDDWISKGNKWSKDDLRLNRSNFPSHIESKVYDYFNSWSATYIQKILKLSQNSYIRDSIWSSLSNVLSNSNFHNFSVTNQSLLHDPIPILSFFETSSGLVFISEKSIEFSNFISEGLVTNKMIISLVNYHNTLFENGDNSNPINFYPKINSNNEKPFSKNSESQIDSSSYEHISIGGNNSYSPYDLSNIGVNIDSRTHNEIFLKHNSVNDNDFKHVNGSSNLSIESPKKHNNFAVNLLDDSSTNQAINKESFYVNKEYSFINLYNPLNSKLKHNDFRKESTDISINKDRLYTLQHLSPSSPGYKRLKLLILPSVFKVYKLPAKSLKARPIAFNKNSSPMFKVQKKTINQPSFTYRSYYIEFYEYENYPKINYKKYKKSKIPKPSWKSFIFSKSYIKEAQDNYRNRRSSRFCDMIYLEPYVKNTPKPYLHISTIKSSNYNNLIKKFKFVSCSSFIPLLKIYKAIYHLNGFQLNILRSSYKFQIYHDHNFTKINKILAFKLCNSRDPLHLSFDQNISIDAYNNSLSYLMHNYPQIEINVRSKEYIDKLCFKGKQKEGLLNYTQFLPGSLFFYSQDHVFNKFECVDEQCLHEFFKSLLESKFNTFYSGNNYFSADDKISLNRAGTTELISSNWLKDKVKLFDWKLNRNISRLLLMNPFSSDFAIIIWLIKSTTYSNMTRQPESVQSHISSTSNNNTIPYFYISKNINFYNTHEKEALPIDDYYRRLSNSYQYKHNPLNENVPKYMKKSNNLVEELLNSKNDINFDSDYDSDIELYGSKDQHLQFIAPTNPTVQNNSIISGNLHNILKASEYSGHDYNSGISLKYLDLEASIPIFEKSDNTKLSRGTIDNGGSLYSSEKISASNQSLKPSHLPYSVDEGRKAINSNSHNGFDFKTKLNANLDAHDVFSFNKNFANLDTVSSTSDILPSLKIGIKNIKNSHNENQKNLNKTNIFNFDNLLKEDSTNINPQNLLSDKVAVPETNTSFSKIKARVNSLKNKSHASKYQSQIYQKTSLNDNDWKILDLACVSRMDRMEDLYDEEKMHLNAVLSIISSDSLLNFLPHSGV</sequence>
<protein>
    <submittedName>
        <fullName evidence="2">Uncharacterized protein</fullName>
    </submittedName>
</protein>
<comment type="caution">
    <text evidence="2">The sequence shown here is derived from an EMBL/GenBank/DDBJ whole genome shotgun (WGS) entry which is preliminary data.</text>
</comment>
<reference evidence="3" key="1">
    <citation type="submission" date="2017-01" db="EMBL/GenBank/DDBJ databases">
        <authorList>
            <person name="Wang Y."/>
            <person name="White M."/>
            <person name="Kvist S."/>
            <person name="Moncalvo J.-M."/>
        </authorList>
    </citation>
    <scope>NUCLEOTIDE SEQUENCE [LARGE SCALE GENOMIC DNA]</scope>
    <source>
        <strain evidence="3">ID-206-W2</strain>
    </source>
</reference>
<feature type="region of interest" description="Disordered" evidence="1">
    <location>
        <begin position="86"/>
        <end position="108"/>
    </location>
</feature>
<organism evidence="2 3">
    <name type="scientific">Smittium culicis</name>
    <dbReference type="NCBI Taxonomy" id="133412"/>
    <lineage>
        <taxon>Eukaryota</taxon>
        <taxon>Fungi</taxon>
        <taxon>Fungi incertae sedis</taxon>
        <taxon>Zoopagomycota</taxon>
        <taxon>Kickxellomycotina</taxon>
        <taxon>Harpellomycetes</taxon>
        <taxon>Harpellales</taxon>
        <taxon>Legeriomycetaceae</taxon>
        <taxon>Smittium</taxon>
    </lineage>
</organism>
<feature type="region of interest" description="Disordered" evidence="1">
    <location>
        <begin position="4517"/>
        <end position="4537"/>
    </location>
</feature>
<proteinExistence type="predicted"/>
<dbReference type="EMBL" id="LSSM01002188">
    <property type="protein sequence ID" value="OMJ22724.1"/>
    <property type="molecule type" value="Genomic_DNA"/>
</dbReference>
<feature type="compositionally biased region" description="Polar residues" evidence="1">
    <location>
        <begin position="86"/>
        <end position="97"/>
    </location>
</feature>
<feature type="region of interest" description="Disordered" evidence="1">
    <location>
        <begin position="1"/>
        <end position="23"/>
    </location>
</feature>
<feature type="compositionally biased region" description="Polar residues" evidence="1">
    <location>
        <begin position="4517"/>
        <end position="4528"/>
    </location>
</feature>
<accession>A0A1R1Y7D0</accession>
<keyword evidence="3" id="KW-1185">Reference proteome</keyword>
<evidence type="ECO:0000313" key="2">
    <source>
        <dbReference type="EMBL" id="OMJ22724.1"/>
    </source>
</evidence>
<feature type="compositionally biased region" description="Polar residues" evidence="1">
    <location>
        <begin position="3128"/>
        <end position="3137"/>
    </location>
</feature>
<evidence type="ECO:0000313" key="3">
    <source>
        <dbReference type="Proteomes" id="UP000187429"/>
    </source>
</evidence>
<gene>
    <name evidence="2" type="ORF">AYI69_g5286</name>
</gene>
<feature type="region of interest" description="Disordered" evidence="1">
    <location>
        <begin position="3107"/>
        <end position="3137"/>
    </location>
</feature>
<evidence type="ECO:0000256" key="1">
    <source>
        <dbReference type="SAM" id="MobiDB-lite"/>
    </source>
</evidence>
<dbReference type="Proteomes" id="UP000187429">
    <property type="component" value="Unassembled WGS sequence"/>
</dbReference>
<name>A0A1R1Y7D0_9FUNG</name>
<dbReference type="OrthoDB" id="43547at2759"/>